<gene>
    <name evidence="2" type="ORF">PXEA_LOCUS16144</name>
</gene>
<dbReference type="AlphaFoldDB" id="A0A448WXG6"/>
<proteinExistence type="predicted"/>
<feature type="compositionally biased region" description="Polar residues" evidence="1">
    <location>
        <begin position="203"/>
        <end position="212"/>
    </location>
</feature>
<feature type="compositionally biased region" description="Basic and acidic residues" evidence="1">
    <location>
        <begin position="217"/>
        <end position="238"/>
    </location>
</feature>
<dbReference type="Proteomes" id="UP000784294">
    <property type="component" value="Unassembled WGS sequence"/>
</dbReference>
<evidence type="ECO:0000313" key="3">
    <source>
        <dbReference type="Proteomes" id="UP000784294"/>
    </source>
</evidence>
<sequence>MPHPFASDACQTAIADPDFLLLSSPLLPWQTPRIAAPLSPLGPTTSSRRQSASESLWRPLAKQPALSAGAIRETALTRRRAELSRQMTQSRGQSTSATATATTATTARGLVASARRDASGISAPASASETGSADFRPSDVARRRCPVSEPILPRTPHSRLYPPRGRTNLAARTGNNSPARQTVMPSSRAIGAGQTGPSGRGNRASTAPSTPRLSMVPEHESTSSRGECNQRVEGHEQRPAFGHQL</sequence>
<organism evidence="2 3">
    <name type="scientific">Protopolystoma xenopodis</name>
    <dbReference type="NCBI Taxonomy" id="117903"/>
    <lineage>
        <taxon>Eukaryota</taxon>
        <taxon>Metazoa</taxon>
        <taxon>Spiralia</taxon>
        <taxon>Lophotrochozoa</taxon>
        <taxon>Platyhelminthes</taxon>
        <taxon>Monogenea</taxon>
        <taxon>Polyopisthocotylea</taxon>
        <taxon>Polystomatidea</taxon>
        <taxon>Polystomatidae</taxon>
        <taxon>Protopolystoma</taxon>
    </lineage>
</organism>
<name>A0A448WXG6_9PLAT</name>
<keyword evidence="3" id="KW-1185">Reference proteome</keyword>
<comment type="caution">
    <text evidence="2">The sequence shown here is derived from an EMBL/GenBank/DDBJ whole genome shotgun (WGS) entry which is preliminary data.</text>
</comment>
<dbReference type="EMBL" id="CAAALY010057956">
    <property type="protein sequence ID" value="VEL22704.1"/>
    <property type="molecule type" value="Genomic_DNA"/>
</dbReference>
<feature type="region of interest" description="Disordered" evidence="1">
    <location>
        <begin position="36"/>
        <end position="245"/>
    </location>
</feature>
<feature type="compositionally biased region" description="Polar residues" evidence="1">
    <location>
        <begin position="173"/>
        <end position="185"/>
    </location>
</feature>
<feature type="compositionally biased region" description="Low complexity" evidence="1">
    <location>
        <begin position="94"/>
        <end position="107"/>
    </location>
</feature>
<feature type="compositionally biased region" description="Polar residues" evidence="1">
    <location>
        <begin position="42"/>
        <end position="54"/>
    </location>
</feature>
<evidence type="ECO:0000313" key="2">
    <source>
        <dbReference type="EMBL" id="VEL22704.1"/>
    </source>
</evidence>
<evidence type="ECO:0000256" key="1">
    <source>
        <dbReference type="SAM" id="MobiDB-lite"/>
    </source>
</evidence>
<protein>
    <submittedName>
        <fullName evidence="2">Uncharacterized protein</fullName>
    </submittedName>
</protein>
<accession>A0A448WXG6</accession>
<reference evidence="2" key="1">
    <citation type="submission" date="2018-11" db="EMBL/GenBank/DDBJ databases">
        <authorList>
            <consortium name="Pathogen Informatics"/>
        </authorList>
    </citation>
    <scope>NUCLEOTIDE SEQUENCE</scope>
</reference>